<dbReference type="PANTHER" id="PTHR12788">
    <property type="entry name" value="PROTEIN-TYROSINE SULFOTRANSFERASE 2"/>
    <property type="match status" value="1"/>
</dbReference>
<dbReference type="InterPro" id="IPR027417">
    <property type="entry name" value="P-loop_NTPase"/>
</dbReference>
<accession>A0ABV0JPK4</accession>
<sequence length="302" mass="34534">MLAPQPVFILASPRSFTSLVCAMLGQHPEAYGVPELNLFVTDTLEQFLQRMSGFRRFQLHGLLRTVAQLYAGEQSLYSIEMAHRWISTRLDHSVGEVYRELCEKVAPLRIIDKSPVYAANRATLNRIRKTFPDAYYLHLVRHPRTQGQSLMNVRGGQIMAVMFNSVDRSTNPPTVDPQYNWYRMQSTILDFLSDIPPQQKMHVCGETLLNDPKLYLEKICRWLNFSWNETILEAMLHPENSPYATLGPYGAHLGNDPNFLKSPAFRYQSVVPSQLDGSLPWREDGKGFIPEVVKLAQELGYS</sequence>
<dbReference type="RefSeq" id="WP_190421367.1">
    <property type="nucleotide sequence ID" value="NZ_JAMPKK010000026.1"/>
</dbReference>
<proteinExistence type="predicted"/>
<dbReference type="SUPFAM" id="SSF52540">
    <property type="entry name" value="P-loop containing nucleoside triphosphate hydrolases"/>
    <property type="match status" value="1"/>
</dbReference>
<protein>
    <submittedName>
        <fullName evidence="2">Sulfotransferase</fullName>
    </submittedName>
</protein>
<gene>
    <name evidence="2" type="ORF">NDI37_13210</name>
</gene>
<name>A0ABV0JPK4_9CYAN</name>
<reference evidence="2 3" key="1">
    <citation type="submission" date="2022-04" db="EMBL/GenBank/DDBJ databases">
        <title>Positive selection, recombination, and allopatry shape intraspecific diversity of widespread and dominant cyanobacteria.</title>
        <authorList>
            <person name="Wei J."/>
            <person name="Shu W."/>
            <person name="Hu C."/>
        </authorList>
    </citation>
    <scope>NUCLEOTIDE SEQUENCE [LARGE SCALE GENOMIC DNA]</scope>
    <source>
        <strain evidence="2 3">GB2-A5</strain>
    </source>
</reference>
<organism evidence="2 3">
    <name type="scientific">Funiculus sociatus GB2-A5</name>
    <dbReference type="NCBI Taxonomy" id="2933946"/>
    <lineage>
        <taxon>Bacteria</taxon>
        <taxon>Bacillati</taxon>
        <taxon>Cyanobacteriota</taxon>
        <taxon>Cyanophyceae</taxon>
        <taxon>Coleofasciculales</taxon>
        <taxon>Coleofasciculaceae</taxon>
        <taxon>Funiculus</taxon>
    </lineage>
</organism>
<comment type="caution">
    <text evidence="2">The sequence shown here is derived from an EMBL/GenBank/DDBJ whole genome shotgun (WGS) entry which is preliminary data.</text>
</comment>
<dbReference type="Proteomes" id="UP001442494">
    <property type="component" value="Unassembled WGS sequence"/>
</dbReference>
<keyword evidence="1" id="KW-0808">Transferase</keyword>
<dbReference type="InterPro" id="IPR026634">
    <property type="entry name" value="TPST-like"/>
</dbReference>
<evidence type="ECO:0000313" key="3">
    <source>
        <dbReference type="Proteomes" id="UP001442494"/>
    </source>
</evidence>
<dbReference type="PANTHER" id="PTHR12788:SF10">
    <property type="entry name" value="PROTEIN-TYROSINE SULFOTRANSFERASE"/>
    <property type="match status" value="1"/>
</dbReference>
<dbReference type="Gene3D" id="3.40.50.300">
    <property type="entry name" value="P-loop containing nucleotide triphosphate hydrolases"/>
    <property type="match status" value="1"/>
</dbReference>
<dbReference type="Pfam" id="PF13469">
    <property type="entry name" value="Sulfotransfer_3"/>
    <property type="match status" value="1"/>
</dbReference>
<evidence type="ECO:0000256" key="1">
    <source>
        <dbReference type="ARBA" id="ARBA00022679"/>
    </source>
</evidence>
<evidence type="ECO:0000313" key="2">
    <source>
        <dbReference type="EMBL" id="MEP0865424.1"/>
    </source>
</evidence>
<keyword evidence="3" id="KW-1185">Reference proteome</keyword>
<dbReference type="EMBL" id="JAMPKK010000026">
    <property type="protein sequence ID" value="MEP0865424.1"/>
    <property type="molecule type" value="Genomic_DNA"/>
</dbReference>